<sequence>MKNIIVATLLATAVLVANHSLANSNVQEVTKATASQATTKLRLNQASVEQLVAVPGLGKVKAEAIVAHISENGAISNEADLTKVKGIGPKLAARVAQYVSFD</sequence>
<proteinExistence type="predicted"/>
<evidence type="ECO:0000313" key="3">
    <source>
        <dbReference type="EMBL" id="MCB5226745.1"/>
    </source>
</evidence>
<comment type="caution">
    <text evidence="3">The sequence shown here is derived from an EMBL/GenBank/DDBJ whole genome shotgun (WGS) entry which is preliminary data.</text>
</comment>
<dbReference type="PANTHER" id="PTHR21180">
    <property type="entry name" value="ENDONUCLEASE/EXONUCLEASE/PHOSPHATASE FAMILY DOMAIN-CONTAINING PROTEIN 1"/>
    <property type="match status" value="1"/>
</dbReference>
<dbReference type="Gene3D" id="1.10.150.320">
    <property type="entry name" value="Photosystem II 12 kDa extrinsic protein"/>
    <property type="match status" value="1"/>
</dbReference>
<keyword evidence="4" id="KW-1185">Reference proteome</keyword>
<dbReference type="InterPro" id="IPR010994">
    <property type="entry name" value="RuvA_2-like"/>
</dbReference>
<dbReference type="InterPro" id="IPR051675">
    <property type="entry name" value="Endo/Exo/Phosphatase_dom_1"/>
</dbReference>
<protein>
    <submittedName>
        <fullName evidence="3">Helix-hairpin-helix domain-containing protein</fullName>
    </submittedName>
</protein>
<reference evidence="3 4" key="1">
    <citation type="submission" date="2021-10" db="EMBL/GenBank/DDBJ databases">
        <title>Alishewanella koreense sp. nov. isolated from seawater of southwestern coast in South Korea and the proposal for the reclassification of Rheinheimera perlucida and Rheinheimera tuosuensis as Arsukibacterium perlucida and Arsukibacterium tuosuensis.</title>
        <authorList>
            <person name="Kim K.H."/>
            <person name="Ruan W."/>
            <person name="Kim K.R."/>
            <person name="Baek J.H."/>
            <person name="Jeon C.O."/>
        </authorList>
    </citation>
    <scope>NUCLEOTIDE SEQUENCE [LARGE SCALE GENOMIC DNA]</scope>
    <source>
        <strain evidence="3 4">16-MA</strain>
    </source>
</reference>
<feature type="domain" description="Helix-hairpin-helix DNA-binding motif class 1" evidence="2">
    <location>
        <begin position="79"/>
        <end position="98"/>
    </location>
</feature>
<dbReference type="Proteomes" id="UP000633814">
    <property type="component" value="Unassembled WGS sequence"/>
</dbReference>
<dbReference type="RefSeq" id="WP_226750840.1">
    <property type="nucleotide sequence ID" value="NZ_JAEINI020000004.1"/>
</dbReference>
<name>A0ABS8C425_9ALTE</name>
<feature type="signal peptide" evidence="1">
    <location>
        <begin position="1"/>
        <end position="22"/>
    </location>
</feature>
<evidence type="ECO:0000256" key="1">
    <source>
        <dbReference type="SAM" id="SignalP"/>
    </source>
</evidence>
<evidence type="ECO:0000313" key="4">
    <source>
        <dbReference type="Proteomes" id="UP000633814"/>
    </source>
</evidence>
<dbReference type="EMBL" id="JAEINI020000004">
    <property type="protein sequence ID" value="MCB5226745.1"/>
    <property type="molecule type" value="Genomic_DNA"/>
</dbReference>
<dbReference type="Pfam" id="PF12836">
    <property type="entry name" value="HHH_3"/>
    <property type="match status" value="1"/>
</dbReference>
<organism evidence="3 4">
    <name type="scientific">Alishewanella maricola</name>
    <dbReference type="NCBI Taxonomy" id="2795740"/>
    <lineage>
        <taxon>Bacteria</taxon>
        <taxon>Pseudomonadati</taxon>
        <taxon>Pseudomonadota</taxon>
        <taxon>Gammaproteobacteria</taxon>
        <taxon>Alteromonadales</taxon>
        <taxon>Alteromonadaceae</taxon>
        <taxon>Alishewanella</taxon>
    </lineage>
</organism>
<dbReference type="SUPFAM" id="SSF47781">
    <property type="entry name" value="RuvA domain 2-like"/>
    <property type="match status" value="1"/>
</dbReference>
<feature type="domain" description="Helix-hairpin-helix DNA-binding motif class 1" evidence="2">
    <location>
        <begin position="49"/>
        <end position="68"/>
    </location>
</feature>
<dbReference type="PANTHER" id="PTHR21180:SF32">
    <property type="entry name" value="ENDONUCLEASE_EXONUCLEASE_PHOSPHATASE FAMILY DOMAIN-CONTAINING PROTEIN 1"/>
    <property type="match status" value="1"/>
</dbReference>
<feature type="chain" id="PRO_5045247223" evidence="1">
    <location>
        <begin position="23"/>
        <end position="102"/>
    </location>
</feature>
<accession>A0ABS8C425</accession>
<dbReference type="InterPro" id="IPR003583">
    <property type="entry name" value="Hlx-hairpin-Hlx_DNA-bd_motif"/>
</dbReference>
<dbReference type="SMART" id="SM00278">
    <property type="entry name" value="HhH1"/>
    <property type="match status" value="2"/>
</dbReference>
<gene>
    <name evidence="3" type="ORF">JAO78_007950</name>
</gene>
<evidence type="ECO:0000259" key="2">
    <source>
        <dbReference type="SMART" id="SM00278"/>
    </source>
</evidence>
<keyword evidence="1" id="KW-0732">Signal</keyword>